<accession>A0ABN1M3J0</accession>
<name>A0ABN1M3J0_9SPHN</name>
<dbReference type="SUPFAM" id="SSF53955">
    <property type="entry name" value="Lysozyme-like"/>
    <property type="match status" value="1"/>
</dbReference>
<keyword evidence="3" id="KW-1185">Reference proteome</keyword>
<protein>
    <submittedName>
        <fullName evidence="2">Lytic transglycosylase domain-containing protein</fullName>
    </submittedName>
</protein>
<sequence>MMKFPIVCRLLTIIVAASTFAGYASTASAKPPDAQQEVELATCIRKASKGRAWLERTLWGLRDQEGGWIGAAVANSNGTHDLGPLQVNSWWVPKIAKLVGRPEDHVRSWLQNDACFNAEAARWIFLSGLAVTGDYWKAVGVYHSPTGWRQARYANSVAVHLRRRFGRSIW</sequence>
<feature type="chain" id="PRO_5047125239" evidence="1">
    <location>
        <begin position="30"/>
        <end position="170"/>
    </location>
</feature>
<reference evidence="2 3" key="1">
    <citation type="journal article" date="2019" name="Int. J. Syst. Evol. Microbiol.">
        <title>The Global Catalogue of Microorganisms (GCM) 10K type strain sequencing project: providing services to taxonomists for standard genome sequencing and annotation.</title>
        <authorList>
            <consortium name="The Broad Institute Genomics Platform"/>
            <consortium name="The Broad Institute Genome Sequencing Center for Infectious Disease"/>
            <person name="Wu L."/>
            <person name="Ma J."/>
        </authorList>
    </citation>
    <scope>NUCLEOTIDE SEQUENCE [LARGE SCALE GENOMIC DNA]</scope>
    <source>
        <strain evidence="2 3">JCM 15910</strain>
    </source>
</reference>
<proteinExistence type="predicted"/>
<organism evidence="2 3">
    <name type="scientific">Sphingopyxis soli</name>
    <dbReference type="NCBI Taxonomy" id="592051"/>
    <lineage>
        <taxon>Bacteria</taxon>
        <taxon>Pseudomonadati</taxon>
        <taxon>Pseudomonadota</taxon>
        <taxon>Alphaproteobacteria</taxon>
        <taxon>Sphingomonadales</taxon>
        <taxon>Sphingomonadaceae</taxon>
        <taxon>Sphingopyxis</taxon>
    </lineage>
</organism>
<dbReference type="EMBL" id="BAAAFE010000007">
    <property type="protein sequence ID" value="GAA0863829.1"/>
    <property type="molecule type" value="Genomic_DNA"/>
</dbReference>
<dbReference type="InterPro" id="IPR023346">
    <property type="entry name" value="Lysozyme-like_dom_sf"/>
</dbReference>
<dbReference type="Proteomes" id="UP001500738">
    <property type="component" value="Unassembled WGS sequence"/>
</dbReference>
<feature type="signal peptide" evidence="1">
    <location>
        <begin position="1"/>
        <end position="29"/>
    </location>
</feature>
<evidence type="ECO:0000313" key="2">
    <source>
        <dbReference type="EMBL" id="GAA0863829.1"/>
    </source>
</evidence>
<evidence type="ECO:0000256" key="1">
    <source>
        <dbReference type="SAM" id="SignalP"/>
    </source>
</evidence>
<gene>
    <name evidence="2" type="ORF">GCM10009115_15860</name>
</gene>
<dbReference type="CDD" id="cd13400">
    <property type="entry name" value="LT_IagB-like"/>
    <property type="match status" value="1"/>
</dbReference>
<comment type="caution">
    <text evidence="2">The sequence shown here is derived from an EMBL/GenBank/DDBJ whole genome shotgun (WGS) entry which is preliminary data.</text>
</comment>
<dbReference type="RefSeq" id="WP_062769476.1">
    <property type="nucleotide sequence ID" value="NZ_BAAAFE010000007.1"/>
</dbReference>
<keyword evidence="1" id="KW-0732">Signal</keyword>
<evidence type="ECO:0000313" key="3">
    <source>
        <dbReference type="Proteomes" id="UP001500738"/>
    </source>
</evidence>